<keyword evidence="2" id="KW-0472">Membrane</keyword>
<dbReference type="EMBL" id="CAICTM010000946">
    <property type="protein sequence ID" value="CAB9518607.1"/>
    <property type="molecule type" value="Genomic_DNA"/>
</dbReference>
<organism evidence="3 4">
    <name type="scientific">Seminavis robusta</name>
    <dbReference type="NCBI Taxonomy" id="568900"/>
    <lineage>
        <taxon>Eukaryota</taxon>
        <taxon>Sar</taxon>
        <taxon>Stramenopiles</taxon>
        <taxon>Ochrophyta</taxon>
        <taxon>Bacillariophyta</taxon>
        <taxon>Bacillariophyceae</taxon>
        <taxon>Bacillariophycidae</taxon>
        <taxon>Naviculales</taxon>
        <taxon>Naviculaceae</taxon>
        <taxon>Seminavis</taxon>
    </lineage>
</organism>
<feature type="region of interest" description="Disordered" evidence="1">
    <location>
        <begin position="69"/>
        <end position="118"/>
    </location>
</feature>
<dbReference type="AlphaFoldDB" id="A0A9N8HN10"/>
<keyword evidence="4" id="KW-1185">Reference proteome</keyword>
<accession>A0A9N8HN10</accession>
<sequence>MSYDPKKEKEHFGYRQYRALIKVACVLLVAVGVVVAVHMQNKMVDGMDSNKSKEEKTTQQILRPKVTESFVTEPQDTTTETASTGSETSEKATTPIGKKQDEDLGTFEDKENPAALPDLPFDDDRPIFVLSLPFNGDLVVPRYFECAGVNKVGRYWTHPDPTEVVRRPLGQCLQFNMEQMMNKSSTIPVSSIMEGCGRQSVWMELQYIHPPLSKGSILRSYQCFDPVLFPGALEKLYKAYPQAIIVTVQRKFFPQLWLDALPKDIKTHWKKWCNPTHDDAFPKSSKISASADAKYIEFYNNYYKKLEEFAENHQGWGHVSINLDEDPDVTAKQLEEELKLPQKCWKDSVEGEMVDAAGSARRPMDISFPVLVTSLPKSGAATAQQYFACGLGDWTAAHQWTTPSDSTPDNPMRDVPIGQCLQQNFKVDHKKDVFKGCGHARIWSDVGYLRSAQGKCYYPSLDEGFMDAFAKYYPHATIFHAVRDAGEWLTSTRLNKLPGRWSEAEECVGFPDDPKEDATWHDFYNDYTQRIRKFAASHVNMTYIEVPLSNDGAQHLQSIFGFHPKCWGTKMAREIDQ</sequence>
<evidence type="ECO:0000256" key="2">
    <source>
        <dbReference type="SAM" id="Phobius"/>
    </source>
</evidence>
<comment type="caution">
    <text evidence="3">The sequence shown here is derived from an EMBL/GenBank/DDBJ whole genome shotgun (WGS) entry which is preliminary data.</text>
</comment>
<feature type="transmembrane region" description="Helical" evidence="2">
    <location>
        <begin position="20"/>
        <end position="39"/>
    </location>
</feature>
<gene>
    <name evidence="3" type="ORF">SEMRO_948_G223550.1</name>
</gene>
<name>A0A9N8HN10_9STRA</name>
<dbReference type="PANTHER" id="PTHR36978">
    <property type="entry name" value="P-LOOP CONTAINING NUCLEOTIDE TRIPHOSPHATE HYDROLASE"/>
    <property type="match status" value="1"/>
</dbReference>
<proteinExistence type="predicted"/>
<protein>
    <recommendedName>
        <fullName evidence="5">Sulfotransferase</fullName>
    </recommendedName>
</protein>
<evidence type="ECO:0000256" key="1">
    <source>
        <dbReference type="SAM" id="MobiDB-lite"/>
    </source>
</evidence>
<evidence type="ECO:0000313" key="3">
    <source>
        <dbReference type="EMBL" id="CAB9518607.1"/>
    </source>
</evidence>
<dbReference type="OrthoDB" id="47942at2759"/>
<feature type="compositionally biased region" description="Basic and acidic residues" evidence="1">
    <location>
        <begin position="98"/>
        <end position="112"/>
    </location>
</feature>
<dbReference type="Proteomes" id="UP001153069">
    <property type="component" value="Unassembled WGS sequence"/>
</dbReference>
<keyword evidence="2" id="KW-0812">Transmembrane</keyword>
<reference evidence="3" key="1">
    <citation type="submission" date="2020-06" db="EMBL/GenBank/DDBJ databases">
        <authorList>
            <consortium name="Plant Systems Biology data submission"/>
        </authorList>
    </citation>
    <scope>NUCLEOTIDE SEQUENCE</scope>
    <source>
        <strain evidence="3">D6</strain>
    </source>
</reference>
<feature type="compositionally biased region" description="Low complexity" evidence="1">
    <location>
        <begin position="77"/>
        <end position="94"/>
    </location>
</feature>
<evidence type="ECO:0008006" key="5">
    <source>
        <dbReference type="Google" id="ProtNLM"/>
    </source>
</evidence>
<keyword evidence="2" id="KW-1133">Transmembrane helix</keyword>
<dbReference type="PANTHER" id="PTHR36978:SF4">
    <property type="entry name" value="P-LOOP CONTAINING NUCLEOSIDE TRIPHOSPHATE HYDROLASE PROTEIN"/>
    <property type="match status" value="1"/>
</dbReference>
<evidence type="ECO:0000313" key="4">
    <source>
        <dbReference type="Proteomes" id="UP001153069"/>
    </source>
</evidence>